<evidence type="ECO:0000256" key="3">
    <source>
        <dbReference type="ARBA" id="ARBA00022630"/>
    </source>
</evidence>
<evidence type="ECO:0000256" key="9">
    <source>
        <dbReference type="RuleBase" id="RU003691"/>
    </source>
</evidence>
<dbReference type="PROSITE" id="PS00076">
    <property type="entry name" value="PYRIDINE_REDOX_1"/>
    <property type="match status" value="1"/>
</dbReference>
<comment type="cofactor">
    <cofactor evidence="1">
        <name>FAD</name>
        <dbReference type="ChEBI" id="CHEBI:57692"/>
    </cofactor>
</comment>
<dbReference type="Gene3D" id="3.30.390.30">
    <property type="match status" value="1"/>
</dbReference>
<reference evidence="12 13" key="1">
    <citation type="submission" date="2020-11" db="EMBL/GenBank/DDBJ databases">
        <authorList>
            <person name="Lassalle F."/>
        </authorList>
    </citation>
    <scope>NUCLEOTIDE SEQUENCE [LARGE SCALE GENOMIC DNA]</scope>
    <source>
        <strain evidence="12 13">JC140</strain>
    </source>
</reference>
<evidence type="ECO:0000256" key="8">
    <source>
        <dbReference type="ARBA" id="ARBA00023284"/>
    </source>
</evidence>
<dbReference type="InterPro" id="IPR036188">
    <property type="entry name" value="FAD/NAD-bd_sf"/>
</dbReference>
<evidence type="ECO:0000256" key="2">
    <source>
        <dbReference type="ARBA" id="ARBA00007532"/>
    </source>
</evidence>
<dbReference type="PIRSF" id="PIRSF000350">
    <property type="entry name" value="Mercury_reductase_MerA"/>
    <property type="match status" value="1"/>
</dbReference>
<keyword evidence="13" id="KW-1185">Reference proteome</keyword>
<dbReference type="InterPro" id="IPR001100">
    <property type="entry name" value="Pyr_nuc-diS_OxRdtase"/>
</dbReference>
<dbReference type="Pfam" id="PF07992">
    <property type="entry name" value="Pyr_redox_2"/>
    <property type="match status" value="1"/>
</dbReference>
<dbReference type="InterPro" id="IPR012999">
    <property type="entry name" value="Pyr_OxRdtase_I_AS"/>
</dbReference>
<name>A0ABM8PND0_9HYPH</name>
<dbReference type="PANTHER" id="PTHR43014">
    <property type="entry name" value="MERCURIC REDUCTASE"/>
    <property type="match status" value="1"/>
</dbReference>
<comment type="caution">
    <text evidence="12">The sequence shown here is derived from an EMBL/GenBank/DDBJ whole genome shotgun (WGS) entry which is preliminary data.</text>
</comment>
<keyword evidence="5" id="KW-0521">NADP</keyword>
<sequence>MRDFDAIIIGTGQAGPPLAGRLAAEGMTVAIIERKHVGGTCVNTGCMPTKALVASAYAAHLARRASDYGLELDGTLRVDMPKVKARSHQVTLNARKNNIEWLQGMERCSLIEGHARFESRNTVRVGEELLRAPRIFVNVGGRAAVPDFPGIDRVPYLTNSSIVLLDRVPAHLVIIGGSYIGLEFAQIYRRFGAEVTVVEKGDRVIGREDPDVSEAIRKILEEEGIRFRTGAECIRLDPHPDGMAVGVDCTEGAPTVIGSDVLLATGRRPNTDDLGVDKAGLEVDERGYIKVQDDLSTTVEGIWALGDCNGKGAFTHTAYNDFEIVAANLLDGEDRRVSDRIPGYALYIDPSLGRVGMTETQAVKAGKKVLVGKRPMSRVGRAIEKGETQGFMKIVADADTRSILGAAILGTGGDEAIHGVLDMMNAGATFDTLRWAVPIHPTVSELWPTVVQEMSPI</sequence>
<evidence type="ECO:0000256" key="5">
    <source>
        <dbReference type="ARBA" id="ARBA00022857"/>
    </source>
</evidence>
<comment type="similarity">
    <text evidence="2 9">Belongs to the class-I pyridine nucleotide-disulfide oxidoreductase family.</text>
</comment>
<dbReference type="EMBL" id="CABFWF030000012">
    <property type="protein sequence ID" value="CAD7039298.1"/>
    <property type="molecule type" value="Genomic_DNA"/>
</dbReference>
<keyword evidence="7" id="KW-1015">Disulfide bond</keyword>
<dbReference type="SUPFAM" id="SSF55424">
    <property type="entry name" value="FAD/NAD-linked reductases, dimerisation (C-terminal) domain"/>
    <property type="match status" value="1"/>
</dbReference>
<evidence type="ECO:0000259" key="10">
    <source>
        <dbReference type="Pfam" id="PF02852"/>
    </source>
</evidence>
<dbReference type="InterPro" id="IPR004099">
    <property type="entry name" value="Pyr_nucl-diS_OxRdtase_dimer"/>
</dbReference>
<dbReference type="Pfam" id="PF02852">
    <property type="entry name" value="Pyr_redox_dim"/>
    <property type="match status" value="1"/>
</dbReference>
<evidence type="ECO:0000256" key="1">
    <source>
        <dbReference type="ARBA" id="ARBA00001974"/>
    </source>
</evidence>
<keyword evidence="8 9" id="KW-0676">Redox-active center</keyword>
<accession>A0ABM8PND0</accession>
<keyword evidence="3 9" id="KW-0285">Flavoprotein</keyword>
<dbReference type="Proteomes" id="UP000606921">
    <property type="component" value="Unassembled WGS sequence"/>
</dbReference>
<dbReference type="InterPro" id="IPR016156">
    <property type="entry name" value="FAD/NAD-linked_Rdtase_dimer_sf"/>
</dbReference>
<keyword evidence="6 9" id="KW-0560">Oxidoreductase</keyword>
<gene>
    <name evidence="12" type="ORF">REJC140_00735</name>
</gene>
<feature type="domain" description="Pyridine nucleotide-disulphide oxidoreductase dimerisation" evidence="10">
    <location>
        <begin position="345"/>
        <end position="448"/>
    </location>
</feature>
<dbReference type="PANTHER" id="PTHR43014:SF2">
    <property type="entry name" value="MERCURIC REDUCTASE"/>
    <property type="match status" value="1"/>
</dbReference>
<evidence type="ECO:0000256" key="7">
    <source>
        <dbReference type="ARBA" id="ARBA00023157"/>
    </source>
</evidence>
<evidence type="ECO:0000259" key="11">
    <source>
        <dbReference type="Pfam" id="PF07992"/>
    </source>
</evidence>
<evidence type="ECO:0000313" key="13">
    <source>
        <dbReference type="Proteomes" id="UP000606921"/>
    </source>
</evidence>
<dbReference type="PRINTS" id="PR00411">
    <property type="entry name" value="PNDRDTASEI"/>
</dbReference>
<evidence type="ECO:0000256" key="6">
    <source>
        <dbReference type="ARBA" id="ARBA00023002"/>
    </source>
</evidence>
<organism evidence="12 13">
    <name type="scientific">Pseudorhizobium endolithicum</name>
    <dbReference type="NCBI Taxonomy" id="1191678"/>
    <lineage>
        <taxon>Bacteria</taxon>
        <taxon>Pseudomonadati</taxon>
        <taxon>Pseudomonadota</taxon>
        <taxon>Alphaproteobacteria</taxon>
        <taxon>Hyphomicrobiales</taxon>
        <taxon>Rhizobiaceae</taxon>
        <taxon>Rhizobium/Agrobacterium group</taxon>
        <taxon>Pseudorhizobium</taxon>
    </lineage>
</organism>
<protein>
    <submittedName>
        <fullName evidence="12">Mercuric reductase</fullName>
    </submittedName>
</protein>
<evidence type="ECO:0000256" key="4">
    <source>
        <dbReference type="ARBA" id="ARBA00022827"/>
    </source>
</evidence>
<evidence type="ECO:0000313" key="12">
    <source>
        <dbReference type="EMBL" id="CAD7039298.1"/>
    </source>
</evidence>
<keyword evidence="4 9" id="KW-0274">FAD</keyword>
<dbReference type="NCBIfam" id="NF004992">
    <property type="entry name" value="PRK06370.1-4"/>
    <property type="match status" value="1"/>
</dbReference>
<dbReference type="SUPFAM" id="SSF51905">
    <property type="entry name" value="FAD/NAD(P)-binding domain"/>
    <property type="match status" value="1"/>
</dbReference>
<proteinExistence type="inferred from homology"/>
<feature type="domain" description="FAD/NAD(P)-binding" evidence="11">
    <location>
        <begin position="5"/>
        <end position="319"/>
    </location>
</feature>
<dbReference type="PRINTS" id="PR00368">
    <property type="entry name" value="FADPNR"/>
</dbReference>
<dbReference type="InterPro" id="IPR023753">
    <property type="entry name" value="FAD/NAD-binding_dom"/>
</dbReference>
<dbReference type="Gene3D" id="3.50.50.60">
    <property type="entry name" value="FAD/NAD(P)-binding domain"/>
    <property type="match status" value="2"/>
</dbReference>